<dbReference type="EMBL" id="BTSX01000006">
    <property type="protein sequence ID" value="GMT02770.1"/>
    <property type="molecule type" value="Genomic_DNA"/>
</dbReference>
<dbReference type="AlphaFoldDB" id="A0AAV5U8R9"/>
<organism evidence="1 2">
    <name type="scientific">Pristionchus entomophagus</name>
    <dbReference type="NCBI Taxonomy" id="358040"/>
    <lineage>
        <taxon>Eukaryota</taxon>
        <taxon>Metazoa</taxon>
        <taxon>Ecdysozoa</taxon>
        <taxon>Nematoda</taxon>
        <taxon>Chromadorea</taxon>
        <taxon>Rhabditida</taxon>
        <taxon>Rhabditina</taxon>
        <taxon>Diplogasteromorpha</taxon>
        <taxon>Diplogasteroidea</taxon>
        <taxon>Neodiplogasteridae</taxon>
        <taxon>Pristionchus</taxon>
    </lineage>
</organism>
<evidence type="ECO:0008006" key="3">
    <source>
        <dbReference type="Google" id="ProtNLM"/>
    </source>
</evidence>
<reference evidence="1" key="1">
    <citation type="submission" date="2023-10" db="EMBL/GenBank/DDBJ databases">
        <title>Genome assembly of Pristionchus species.</title>
        <authorList>
            <person name="Yoshida K."/>
            <person name="Sommer R.J."/>
        </authorList>
    </citation>
    <scope>NUCLEOTIDE SEQUENCE</scope>
    <source>
        <strain evidence="1">RS0144</strain>
    </source>
</reference>
<dbReference type="Proteomes" id="UP001432027">
    <property type="component" value="Unassembled WGS sequence"/>
</dbReference>
<accession>A0AAV5U8R9</accession>
<gene>
    <name evidence="1" type="ORF">PENTCL1PPCAC_24944</name>
</gene>
<name>A0AAV5U8R9_9BILA</name>
<proteinExistence type="predicted"/>
<evidence type="ECO:0000313" key="1">
    <source>
        <dbReference type="EMBL" id="GMT02770.1"/>
    </source>
</evidence>
<keyword evidence="2" id="KW-1185">Reference proteome</keyword>
<comment type="caution">
    <text evidence="1">The sequence shown here is derived from an EMBL/GenBank/DDBJ whole genome shotgun (WGS) entry which is preliminary data.</text>
</comment>
<feature type="non-terminal residue" evidence="1">
    <location>
        <position position="1"/>
    </location>
</feature>
<evidence type="ECO:0000313" key="2">
    <source>
        <dbReference type="Proteomes" id="UP001432027"/>
    </source>
</evidence>
<sequence length="111" mass="12653">NTDELSHSIMYLLFVIGLMQLFRSLNSSSISIISFSSSPTRFFHIRFFSVMGCYVSSVDQHDLQCHRHSLVLLESLRVYRSAFSFFFECRTSFPSVHGSVCLTGLVKNSRG</sequence>
<protein>
    <recommendedName>
        <fullName evidence="3">G protein-coupled receptor</fullName>
    </recommendedName>
</protein>